<feature type="compositionally biased region" description="Polar residues" evidence="1">
    <location>
        <begin position="314"/>
        <end position="323"/>
    </location>
</feature>
<feature type="compositionally biased region" description="Polar residues" evidence="1">
    <location>
        <begin position="158"/>
        <end position="172"/>
    </location>
</feature>
<evidence type="ECO:0000256" key="1">
    <source>
        <dbReference type="SAM" id="MobiDB-lite"/>
    </source>
</evidence>
<name>A0A2G5SLM5_9PELO</name>
<dbReference type="Proteomes" id="UP000230233">
    <property type="component" value="Chromosome X"/>
</dbReference>
<feature type="region of interest" description="Disordered" evidence="1">
    <location>
        <begin position="240"/>
        <end position="336"/>
    </location>
</feature>
<feature type="compositionally biased region" description="Basic and acidic residues" evidence="1">
    <location>
        <begin position="556"/>
        <end position="573"/>
    </location>
</feature>
<feature type="compositionally biased region" description="Polar residues" evidence="1">
    <location>
        <begin position="289"/>
        <end position="305"/>
    </location>
</feature>
<keyword evidence="3" id="KW-1185">Reference proteome</keyword>
<feature type="region of interest" description="Disordered" evidence="1">
    <location>
        <begin position="545"/>
        <end position="573"/>
    </location>
</feature>
<evidence type="ECO:0000313" key="2">
    <source>
        <dbReference type="EMBL" id="PIC15938.1"/>
    </source>
</evidence>
<accession>A0A2G5SLM5</accession>
<protein>
    <submittedName>
        <fullName evidence="2">Uncharacterized protein</fullName>
    </submittedName>
</protein>
<feature type="compositionally biased region" description="Polar residues" evidence="1">
    <location>
        <begin position="127"/>
        <end position="151"/>
    </location>
</feature>
<proteinExistence type="predicted"/>
<feature type="region of interest" description="Disordered" evidence="1">
    <location>
        <begin position="406"/>
        <end position="426"/>
    </location>
</feature>
<reference evidence="3" key="1">
    <citation type="submission" date="2017-10" db="EMBL/GenBank/DDBJ databases">
        <title>Rapid genome shrinkage in a self-fertile nematode reveals novel sperm competition proteins.</title>
        <authorList>
            <person name="Yin D."/>
            <person name="Schwarz E.M."/>
            <person name="Thomas C.G."/>
            <person name="Felde R.L."/>
            <person name="Korf I.F."/>
            <person name="Cutter A.D."/>
            <person name="Schartner C.M."/>
            <person name="Ralston E.J."/>
            <person name="Meyer B.J."/>
            <person name="Haag E.S."/>
        </authorList>
    </citation>
    <scope>NUCLEOTIDE SEQUENCE [LARGE SCALE GENOMIC DNA]</scope>
    <source>
        <strain evidence="3">JU1422</strain>
    </source>
</reference>
<evidence type="ECO:0000313" key="3">
    <source>
        <dbReference type="Proteomes" id="UP000230233"/>
    </source>
</evidence>
<organism evidence="2 3">
    <name type="scientific">Caenorhabditis nigoni</name>
    <dbReference type="NCBI Taxonomy" id="1611254"/>
    <lineage>
        <taxon>Eukaryota</taxon>
        <taxon>Metazoa</taxon>
        <taxon>Ecdysozoa</taxon>
        <taxon>Nematoda</taxon>
        <taxon>Chromadorea</taxon>
        <taxon>Rhabditida</taxon>
        <taxon>Rhabditina</taxon>
        <taxon>Rhabditomorpha</taxon>
        <taxon>Rhabditoidea</taxon>
        <taxon>Rhabditidae</taxon>
        <taxon>Peloderinae</taxon>
        <taxon>Caenorhabditis</taxon>
    </lineage>
</organism>
<comment type="caution">
    <text evidence="2">The sequence shown here is derived from an EMBL/GenBank/DDBJ whole genome shotgun (WGS) entry which is preliminary data.</text>
</comment>
<feature type="compositionally biased region" description="Basic and acidic residues" evidence="1">
    <location>
        <begin position="94"/>
        <end position="109"/>
    </location>
</feature>
<feature type="region of interest" description="Disordered" evidence="1">
    <location>
        <begin position="1"/>
        <end position="183"/>
    </location>
</feature>
<dbReference type="EMBL" id="PDUG01000006">
    <property type="protein sequence ID" value="PIC15938.1"/>
    <property type="molecule type" value="Genomic_DNA"/>
</dbReference>
<gene>
    <name evidence="2" type="primary">Cnig_chr_X.g22724</name>
    <name evidence="2" type="ORF">B9Z55_022724</name>
</gene>
<sequence length="840" mass="95165">MSKNRSKSSGGFDGNRTYHGKGCREETNYFTAGHHHTQHQNTQQNDQWARRSVNSDSFKENSKFYGADGRQPPPFGAGWSKGKEVRSGSTNSRADTRQAQDRGSRDRSHARQFGQGWRESQKENNDGIANTTFNGLSMKNTQGHGDNNSGKFTREDGSFQSQKYNKETTSIGDASYQEGVHSGQYEARRQRAMSNNQLQSNRARVKSESSYINVTGRGASEDKFNGHYQDMDNIGATNHRINTDNRRGPNEPFQSLPITYNRVKSESDARRAFATRGDNPYYHKESIPRNDSANNHHWGHQSFQRMPSDGRGSWNPSNNSHKSSGSRHHSQGYNNDRHIANKSFHSIHTYNSHQSSSDVFCNDSKFKRSGSFRRGSWNHQNGRSQGYDQHHERVYSQRVESYNEQINGNRQNSSNSRARQDTFSNSALGHPYDLNTGFGDGCDLDDNVFEEPTAHCDKSMARETQFDDQHLTVNSYVFANSGSADTKSQILFNKTFGGFDAQLDVSSQPGDLGILRIPTPIVEETELAPMDKLKQNHSTHCEAPMKNNTIETGGNADDHKTVKQADREDEMSKKDWKRKPWTYPYDFNADGWSNEAIRWLSRLCDLGKSNGNLHAEISNEWEDNSSKKLRRHSAPYNLSTLIDGNRQITSESKAEDDGDKHQNRRVFDRHRVSNLVSNTPQIRKVNVICANPTWNHSTLLPKASIPDIQPFHELAGKYIVHSGFVSKFPLLHVTHKTVTYKSAKGALVPMPSNFQYDLIPTRPLSSGLIASGIYEYADKHDPDYEELKTSQCVHGMVRVVNDKPGVKYDEIAPDDEMDQFLMKIRADWENASQKLSRDAN</sequence>
<dbReference type="AlphaFoldDB" id="A0A2G5SLM5"/>